<evidence type="ECO:0000313" key="4">
    <source>
        <dbReference type="Proteomes" id="UP000308197"/>
    </source>
</evidence>
<reference evidence="3 4" key="1">
    <citation type="journal article" date="2019" name="Nat. Ecol. Evol.">
        <title>Megaphylogeny resolves global patterns of mushroom evolution.</title>
        <authorList>
            <person name="Varga T."/>
            <person name="Krizsan K."/>
            <person name="Foldi C."/>
            <person name="Dima B."/>
            <person name="Sanchez-Garcia M."/>
            <person name="Sanchez-Ramirez S."/>
            <person name="Szollosi G.J."/>
            <person name="Szarkandi J.G."/>
            <person name="Papp V."/>
            <person name="Albert L."/>
            <person name="Andreopoulos W."/>
            <person name="Angelini C."/>
            <person name="Antonin V."/>
            <person name="Barry K.W."/>
            <person name="Bougher N.L."/>
            <person name="Buchanan P."/>
            <person name="Buyck B."/>
            <person name="Bense V."/>
            <person name="Catcheside P."/>
            <person name="Chovatia M."/>
            <person name="Cooper J."/>
            <person name="Damon W."/>
            <person name="Desjardin D."/>
            <person name="Finy P."/>
            <person name="Geml J."/>
            <person name="Haridas S."/>
            <person name="Hughes K."/>
            <person name="Justo A."/>
            <person name="Karasinski D."/>
            <person name="Kautmanova I."/>
            <person name="Kiss B."/>
            <person name="Kocsube S."/>
            <person name="Kotiranta H."/>
            <person name="LaButti K.M."/>
            <person name="Lechner B.E."/>
            <person name="Liimatainen K."/>
            <person name="Lipzen A."/>
            <person name="Lukacs Z."/>
            <person name="Mihaltcheva S."/>
            <person name="Morgado L.N."/>
            <person name="Niskanen T."/>
            <person name="Noordeloos M.E."/>
            <person name="Ohm R.A."/>
            <person name="Ortiz-Santana B."/>
            <person name="Ovrebo C."/>
            <person name="Racz N."/>
            <person name="Riley R."/>
            <person name="Savchenko A."/>
            <person name="Shiryaev A."/>
            <person name="Soop K."/>
            <person name="Spirin V."/>
            <person name="Szebenyi C."/>
            <person name="Tomsovsky M."/>
            <person name="Tulloss R.E."/>
            <person name="Uehling J."/>
            <person name="Grigoriev I.V."/>
            <person name="Vagvolgyi C."/>
            <person name="Papp T."/>
            <person name="Martin F.M."/>
            <person name="Miettinen O."/>
            <person name="Hibbett D.S."/>
            <person name="Nagy L.G."/>
        </authorList>
    </citation>
    <scope>NUCLEOTIDE SEQUENCE [LARGE SCALE GENOMIC DNA]</scope>
    <source>
        <strain evidence="3 4">HHB13444</strain>
    </source>
</reference>
<feature type="compositionally biased region" description="Polar residues" evidence="1">
    <location>
        <begin position="20"/>
        <end position="29"/>
    </location>
</feature>
<dbReference type="InParanoid" id="A0A5C3PHS0"/>
<keyword evidence="2" id="KW-1133">Transmembrane helix</keyword>
<feature type="compositionally biased region" description="Low complexity" evidence="1">
    <location>
        <begin position="30"/>
        <end position="41"/>
    </location>
</feature>
<feature type="region of interest" description="Disordered" evidence="1">
    <location>
        <begin position="388"/>
        <end position="418"/>
    </location>
</feature>
<protein>
    <submittedName>
        <fullName evidence="3">Uncharacterized protein</fullName>
    </submittedName>
</protein>
<keyword evidence="4" id="KW-1185">Reference proteome</keyword>
<evidence type="ECO:0000256" key="2">
    <source>
        <dbReference type="SAM" id="Phobius"/>
    </source>
</evidence>
<sequence length="418" mass="45211">MMATDYQLAARDIVGSVTSLDEFNSNDGMSTSSETSSETTSLNTPNDSPYASVIEVVSSDMDAMDLEGDDANGACCIREDDFTTPRARQVPFSNASAGLESPSRIKPIARAVVKAKTLVKALVRRRPTRKVAPDFEGPCETVTTSVSSSAVPVPGGWRDTMHSRPVMSILIRSHTVSDFVTSRPSMRMLSNSSAASTTGIYTPEDMNTPNPSLASLVQSQLGGAAETFHHLDEAAAQSPIPASGTGQSPHLHNLARVLLFVPWCVTVGGAIVLFPSQLDRIVFRAGYIDPIAPGLRRFQFWHDMGPVYVKIFLAVLVLAWSLSIEWGAIVAALVAARFIYVWQWFAPQTCCLQERIGVCDMESLWLVVQDPDYLQQLLELAGITEEDFEETQPESNAAAPEGAGNDTEVSSEDCNGCL</sequence>
<dbReference type="EMBL" id="ML211097">
    <property type="protein sequence ID" value="TFK88842.1"/>
    <property type="molecule type" value="Genomic_DNA"/>
</dbReference>
<accession>A0A5C3PHS0</accession>
<keyword evidence="2" id="KW-0812">Transmembrane</keyword>
<evidence type="ECO:0000313" key="3">
    <source>
        <dbReference type="EMBL" id="TFK88842.1"/>
    </source>
</evidence>
<feature type="transmembrane region" description="Helical" evidence="2">
    <location>
        <begin position="254"/>
        <end position="274"/>
    </location>
</feature>
<feature type="transmembrane region" description="Helical" evidence="2">
    <location>
        <begin position="305"/>
        <end position="322"/>
    </location>
</feature>
<gene>
    <name evidence="3" type="ORF">K466DRAFT_55024</name>
</gene>
<keyword evidence="2" id="KW-0472">Membrane</keyword>
<dbReference type="Proteomes" id="UP000308197">
    <property type="component" value="Unassembled WGS sequence"/>
</dbReference>
<evidence type="ECO:0000256" key="1">
    <source>
        <dbReference type="SAM" id="MobiDB-lite"/>
    </source>
</evidence>
<name>A0A5C3PHS0_9APHY</name>
<proteinExistence type="predicted"/>
<feature type="region of interest" description="Disordered" evidence="1">
    <location>
        <begin position="20"/>
        <end position="49"/>
    </location>
</feature>
<organism evidence="3 4">
    <name type="scientific">Polyporus arcularius HHB13444</name>
    <dbReference type="NCBI Taxonomy" id="1314778"/>
    <lineage>
        <taxon>Eukaryota</taxon>
        <taxon>Fungi</taxon>
        <taxon>Dikarya</taxon>
        <taxon>Basidiomycota</taxon>
        <taxon>Agaricomycotina</taxon>
        <taxon>Agaricomycetes</taxon>
        <taxon>Polyporales</taxon>
        <taxon>Polyporaceae</taxon>
        <taxon>Polyporus</taxon>
    </lineage>
</organism>
<dbReference type="AlphaFoldDB" id="A0A5C3PHS0"/>